<keyword evidence="5" id="KW-1185">Reference proteome</keyword>
<evidence type="ECO:0000313" key="4">
    <source>
        <dbReference type="EMBL" id="OFV66593.1"/>
    </source>
</evidence>
<dbReference type="InterPro" id="IPR036415">
    <property type="entry name" value="Lamin_tail_dom_sf"/>
</dbReference>
<dbReference type="Pfam" id="PF00932">
    <property type="entry name" value="LTD"/>
    <property type="match status" value="2"/>
</dbReference>
<dbReference type="EMBL" id="DRIE01000099">
    <property type="protein sequence ID" value="HEC57379.1"/>
    <property type="molecule type" value="Genomic_DNA"/>
</dbReference>
<gene>
    <name evidence="3" type="ORF">ENI32_05810</name>
    <name evidence="4" type="ORF">SBU_000560</name>
</gene>
<dbReference type="SMART" id="SM00089">
    <property type="entry name" value="PKD"/>
    <property type="match status" value="1"/>
</dbReference>
<dbReference type="AlphaFoldDB" id="A0A1F2P617"/>
<feature type="domain" description="LTD" evidence="2">
    <location>
        <begin position="276"/>
        <end position="398"/>
    </location>
</feature>
<dbReference type="EMBL" id="LYOR01000002">
    <property type="protein sequence ID" value="OFV66593.1"/>
    <property type="molecule type" value="Genomic_DNA"/>
</dbReference>
<dbReference type="InterPro" id="IPR022409">
    <property type="entry name" value="PKD/Chitinase_dom"/>
</dbReference>
<dbReference type="SUPFAM" id="SSF74853">
    <property type="entry name" value="Lamin A/C globular tail domain"/>
    <property type="match status" value="2"/>
</dbReference>
<dbReference type="InterPro" id="IPR013783">
    <property type="entry name" value="Ig-like_fold"/>
</dbReference>
<dbReference type="InterPro" id="IPR000601">
    <property type="entry name" value="PKD_dom"/>
</dbReference>
<dbReference type="PROSITE" id="PS51257">
    <property type="entry name" value="PROKAR_LIPOPROTEIN"/>
    <property type="match status" value="1"/>
</dbReference>
<dbReference type="Proteomes" id="UP000885936">
    <property type="component" value="Unassembled WGS sequence"/>
</dbReference>
<dbReference type="SUPFAM" id="SSF49299">
    <property type="entry name" value="PKD domain"/>
    <property type="match status" value="1"/>
</dbReference>
<name>A0A1F2P617_9EURY</name>
<feature type="domain" description="LTD" evidence="2">
    <location>
        <begin position="409"/>
        <end position="529"/>
    </location>
</feature>
<proteinExistence type="predicted"/>
<reference evidence="3" key="2">
    <citation type="journal article" date="2020" name="mSystems">
        <title>Genome- and Community-Level Interaction Insights into Carbon Utilization and Element Cycling Functions of Hydrothermarchaeota in Hydrothermal Sediment.</title>
        <authorList>
            <person name="Zhou Z."/>
            <person name="Liu Y."/>
            <person name="Xu W."/>
            <person name="Pan J."/>
            <person name="Luo Z.H."/>
            <person name="Li M."/>
        </authorList>
    </citation>
    <scope>NUCLEOTIDE SEQUENCE [LARGE SCALE GENOMIC DNA]</scope>
    <source>
        <strain evidence="3">HyVt-386</strain>
    </source>
</reference>
<dbReference type="Pfam" id="PF18911">
    <property type="entry name" value="PKD_4"/>
    <property type="match status" value="1"/>
</dbReference>
<organism evidence="4 5">
    <name type="scientific">Candidatus Syntropharchaeum butanivorans</name>
    <dbReference type="NCBI Taxonomy" id="1839936"/>
    <lineage>
        <taxon>Archaea</taxon>
        <taxon>Methanobacteriati</taxon>
        <taxon>Methanobacteriota</taxon>
        <taxon>Stenosarchaea group</taxon>
        <taxon>Methanomicrobia</taxon>
        <taxon>Methanosarcinales</taxon>
        <taxon>ANME-2 cluster</taxon>
        <taxon>Candidatus Syntropharchaeum</taxon>
    </lineage>
</organism>
<evidence type="ECO:0000313" key="3">
    <source>
        <dbReference type="EMBL" id="HEC57379.1"/>
    </source>
</evidence>
<dbReference type="Gene3D" id="2.60.40.10">
    <property type="entry name" value="Immunoglobulins"/>
    <property type="match status" value="1"/>
</dbReference>
<sequence>MERRVSSIVFMVVLSLLLVSGCLRAVSPGDVHAPGGSDTGDGRVVASLPIAAEGNNTPYLMLPPSFNLTTDTLSTLDGEIYISEPGKVVSYLWDLGDGRTLNGSRIELGYPYPGRYNLTLTVVGDGFTLTSSSAVTVSAGERYLRLKAALDAIPAYEQWNEIGSPDRVEREVSDIVTYHSSSSEAEISAYLEWWLESHGIHAWFIEDGGLLLGAEVGGESVVIDPSGHFLHGVVPGGQSFEDLGELLRYHYEAGDGVLVDDYDWWNSFSPDTPEISAPAFEPAPVPVIDIVILDIEYDPPGNDRENLNGEWVEIFNSGEKDVYMGGWTLMDGKNHTYTFPEGFLLSPGHRVRVHTGEGADTSADLYMRARTPIWNNEGDTALLLDDEGVIIDQYSYTPELTPVPTPHPTPVPAQTTPTTGVVITEISFDPEGNDRENLNGEWVEILNNGTSGVDMGGWVLMDAKNHTYVFPDGFRLQAGHRVRVHVGGGADTSTDLYMNERVPIWNNDGDIATLLDGEGEVVDRYSYGDV</sequence>
<dbReference type="Gene3D" id="2.60.40.1260">
    <property type="entry name" value="Lamin Tail domain"/>
    <property type="match status" value="2"/>
</dbReference>
<comment type="caution">
    <text evidence="4">The sequence shown here is derived from an EMBL/GenBank/DDBJ whole genome shotgun (WGS) entry which is preliminary data.</text>
</comment>
<evidence type="ECO:0000313" key="5">
    <source>
        <dbReference type="Proteomes" id="UP000185779"/>
    </source>
</evidence>
<evidence type="ECO:0000259" key="1">
    <source>
        <dbReference type="PROSITE" id="PS50093"/>
    </source>
</evidence>
<dbReference type="CDD" id="cd00146">
    <property type="entry name" value="PKD"/>
    <property type="match status" value="1"/>
</dbReference>
<feature type="domain" description="PKD" evidence="1">
    <location>
        <begin position="84"/>
        <end position="139"/>
    </location>
</feature>
<protein>
    <submittedName>
        <fullName evidence="4">Competence protein</fullName>
    </submittedName>
    <submittedName>
        <fullName evidence="3">PKD domain-containing protein</fullName>
    </submittedName>
</protein>
<dbReference type="PROSITE" id="PS50093">
    <property type="entry name" value="PKD"/>
    <property type="match status" value="1"/>
</dbReference>
<accession>A0A1F2P617</accession>
<dbReference type="PROSITE" id="PS51841">
    <property type="entry name" value="LTD"/>
    <property type="match status" value="2"/>
</dbReference>
<dbReference type="STRING" id="1839936.SBU_000560"/>
<reference evidence="4 5" key="1">
    <citation type="submission" date="2016-05" db="EMBL/GenBank/DDBJ databases">
        <title>Microbial consortia oxidize butane by reversing methanogenesis.</title>
        <authorList>
            <person name="Laso-Perez R."/>
            <person name="Richter M."/>
            <person name="Wegener G."/>
            <person name="Musat F."/>
        </authorList>
    </citation>
    <scope>NUCLEOTIDE SEQUENCE [LARGE SCALE GENOMIC DNA]</scope>
    <source>
        <strain evidence="4">BOX1</strain>
    </source>
</reference>
<dbReference type="InterPro" id="IPR035986">
    <property type="entry name" value="PKD_dom_sf"/>
</dbReference>
<evidence type="ECO:0000259" key="2">
    <source>
        <dbReference type="PROSITE" id="PS51841"/>
    </source>
</evidence>
<dbReference type="Proteomes" id="UP000185779">
    <property type="component" value="Unassembled WGS sequence"/>
</dbReference>
<dbReference type="InterPro" id="IPR001322">
    <property type="entry name" value="Lamin_tail_dom"/>
</dbReference>